<protein>
    <submittedName>
        <fullName evidence="1">Uncharacterized protein</fullName>
    </submittedName>
</protein>
<evidence type="ECO:0000313" key="2">
    <source>
        <dbReference type="Proteomes" id="UP000198694"/>
    </source>
</evidence>
<organism evidence="1 2">
    <name type="scientific">Sediminibacillus albus</name>
    <dbReference type="NCBI Taxonomy" id="407036"/>
    <lineage>
        <taxon>Bacteria</taxon>
        <taxon>Bacillati</taxon>
        <taxon>Bacillota</taxon>
        <taxon>Bacilli</taxon>
        <taxon>Bacillales</taxon>
        <taxon>Bacillaceae</taxon>
        <taxon>Sediminibacillus</taxon>
    </lineage>
</organism>
<keyword evidence="2" id="KW-1185">Reference proteome</keyword>
<evidence type="ECO:0000313" key="1">
    <source>
        <dbReference type="EMBL" id="SDK27741.1"/>
    </source>
</evidence>
<dbReference type="EMBL" id="FNFL01000004">
    <property type="protein sequence ID" value="SDK27741.1"/>
    <property type="molecule type" value="Genomic_DNA"/>
</dbReference>
<reference evidence="1 2" key="1">
    <citation type="submission" date="2016-10" db="EMBL/GenBank/DDBJ databases">
        <authorList>
            <person name="de Groot N.N."/>
        </authorList>
    </citation>
    <scope>NUCLEOTIDE SEQUENCE [LARGE SCALE GENOMIC DNA]</scope>
    <source>
        <strain evidence="1 2">CGMCC 1.6502</strain>
    </source>
</reference>
<dbReference type="AlphaFoldDB" id="A0A1G9AKF4"/>
<accession>A0A1G9AKF4</accession>
<name>A0A1G9AKF4_9BACI</name>
<proteinExistence type="predicted"/>
<sequence length="66" mass="7685">MLDRQLSMNVSHAVADMGQIHGRDNLVLRITTKSYRESLPSHTRYYSKQSYSLAYHANGVTKYLYF</sequence>
<dbReference type="Proteomes" id="UP000198694">
    <property type="component" value="Unassembled WGS sequence"/>
</dbReference>
<gene>
    <name evidence="1" type="ORF">SAMN05216243_2574</name>
</gene>